<sequence length="485" mass="55920">MLCSRSSVRSGTPMFPRHLQSVGSRYIAHTGQSRFSCVNRDIPRCPWWTTYYPQNPTYYPQNPTYYPQNPTYYPQNFHQPVRTWHPQEYFRPYPCPRTPAFLGPPCLPWAPGHPSWIHISQYNMNSTGDEAIRKRKSTESKDCERKLWPKRSYPPANDFSVPPAQDPSGLSASPQPEGRETTTKRKWEDFSHLYCEPSRGRGKFDFSVLCYNILSQDLLEDNSSLYSHCRRPHLFWNYRLPNILRELEEMNADILCLQEVQKDHYQEQIKPSLEALDRQLQRDVHTRSVLQAVQIRKHHYCRKDTSVSSRLAPGANQMAVPFASNPIKFNLMLVKPVEYFRRNIALLDRDNIGLLLMLQPKLEREAPTICVANTHLLYNPRRGDIKLTQLAILLAEITEAAKMQDGKFCPIILCGDFNSVPGSPLLRFIKEGRLNYGGMTIGKVSGQEQYTSGQRILSIPIWPTSLGINQTCVYEAQKRRGSVLS</sequence>
<reference evidence="3" key="1">
    <citation type="submission" date="2023-05" db="EMBL/GenBank/DDBJ databases">
        <authorList>
            <person name="Stuckert A."/>
        </authorList>
    </citation>
    <scope>NUCLEOTIDE SEQUENCE</scope>
</reference>
<proteinExistence type="predicted"/>
<dbReference type="SUPFAM" id="SSF56219">
    <property type="entry name" value="DNase I-like"/>
    <property type="match status" value="1"/>
</dbReference>
<dbReference type="PANTHER" id="PTHR12121">
    <property type="entry name" value="CARBON CATABOLITE REPRESSOR PROTEIN 4"/>
    <property type="match status" value="1"/>
</dbReference>
<feature type="compositionally biased region" description="Basic and acidic residues" evidence="1">
    <location>
        <begin position="137"/>
        <end position="147"/>
    </location>
</feature>
<dbReference type="EMBL" id="CATNWA010003080">
    <property type="protein sequence ID" value="CAI9544466.1"/>
    <property type="molecule type" value="Genomic_DNA"/>
</dbReference>
<comment type="caution">
    <text evidence="3">The sequence shown here is derived from an EMBL/GenBank/DDBJ whole genome shotgun (WGS) entry which is preliminary data.</text>
</comment>
<dbReference type="Gene3D" id="3.60.10.10">
    <property type="entry name" value="Endonuclease/exonuclease/phosphatase"/>
    <property type="match status" value="1"/>
</dbReference>
<dbReference type="Proteomes" id="UP001162483">
    <property type="component" value="Unassembled WGS sequence"/>
</dbReference>
<accession>A0ABN9BA59</accession>
<dbReference type="PANTHER" id="PTHR12121:SF27">
    <property type="entry name" value="PROTEIN ANGEL HOMOLOG 2"/>
    <property type="match status" value="1"/>
</dbReference>
<feature type="region of interest" description="Disordered" evidence="1">
    <location>
        <begin position="131"/>
        <end position="183"/>
    </location>
</feature>
<dbReference type="InterPro" id="IPR036691">
    <property type="entry name" value="Endo/exonu/phosph_ase_sf"/>
</dbReference>
<evidence type="ECO:0000256" key="1">
    <source>
        <dbReference type="SAM" id="MobiDB-lite"/>
    </source>
</evidence>
<protein>
    <recommendedName>
        <fullName evidence="2">Endonuclease/exonuclease/phosphatase domain-containing protein</fullName>
    </recommendedName>
</protein>
<dbReference type="InterPro" id="IPR050410">
    <property type="entry name" value="CCR4/nocturin_mRNA_transcr"/>
</dbReference>
<evidence type="ECO:0000313" key="3">
    <source>
        <dbReference type="EMBL" id="CAI9544466.1"/>
    </source>
</evidence>
<evidence type="ECO:0000259" key="2">
    <source>
        <dbReference type="Pfam" id="PF03372"/>
    </source>
</evidence>
<gene>
    <name evidence="3" type="ORF">SPARVUS_LOCUS2477033</name>
</gene>
<organism evidence="3 4">
    <name type="scientific">Staurois parvus</name>
    <dbReference type="NCBI Taxonomy" id="386267"/>
    <lineage>
        <taxon>Eukaryota</taxon>
        <taxon>Metazoa</taxon>
        <taxon>Chordata</taxon>
        <taxon>Craniata</taxon>
        <taxon>Vertebrata</taxon>
        <taxon>Euteleostomi</taxon>
        <taxon>Amphibia</taxon>
        <taxon>Batrachia</taxon>
        <taxon>Anura</taxon>
        <taxon>Neobatrachia</taxon>
        <taxon>Ranoidea</taxon>
        <taxon>Ranidae</taxon>
        <taxon>Staurois</taxon>
    </lineage>
</organism>
<evidence type="ECO:0000313" key="4">
    <source>
        <dbReference type="Proteomes" id="UP001162483"/>
    </source>
</evidence>
<dbReference type="InterPro" id="IPR005135">
    <property type="entry name" value="Endo/exonuclease/phosphatase"/>
</dbReference>
<keyword evidence="4" id="KW-1185">Reference proteome</keyword>
<dbReference type="Pfam" id="PF03372">
    <property type="entry name" value="Exo_endo_phos"/>
    <property type="match status" value="1"/>
</dbReference>
<name>A0ABN9BA59_9NEOB</name>
<feature type="domain" description="Endonuclease/exonuclease/phosphatase" evidence="2">
    <location>
        <begin position="211"/>
        <end position="451"/>
    </location>
</feature>